<dbReference type="GO" id="GO:0016020">
    <property type="term" value="C:membrane"/>
    <property type="evidence" value="ECO:0007669"/>
    <property type="project" value="UniProtKB-SubCell"/>
</dbReference>
<dbReference type="OrthoDB" id="6730379at2759"/>
<dbReference type="GO" id="GO:0022857">
    <property type="term" value="F:transmembrane transporter activity"/>
    <property type="evidence" value="ECO:0007669"/>
    <property type="project" value="InterPro"/>
</dbReference>
<evidence type="ECO:0000256" key="7">
    <source>
        <dbReference type="SAM" id="Phobius"/>
    </source>
</evidence>
<keyword evidence="2" id="KW-0813">Transport</keyword>
<feature type="transmembrane region" description="Helical" evidence="7">
    <location>
        <begin position="86"/>
        <end position="108"/>
    </location>
</feature>
<keyword evidence="9" id="KW-1185">Reference proteome</keyword>
<feature type="compositionally biased region" description="Polar residues" evidence="6">
    <location>
        <begin position="561"/>
        <end position="572"/>
    </location>
</feature>
<dbReference type="PANTHER" id="PTHR43791:SF70">
    <property type="entry name" value="MAJOR FACILITATOR SUPERFAMILY (MFS) PROFILE DOMAIN-CONTAINING PROTEIN"/>
    <property type="match status" value="1"/>
</dbReference>
<feature type="transmembrane region" description="Helical" evidence="7">
    <location>
        <begin position="49"/>
        <end position="74"/>
    </location>
</feature>
<feature type="transmembrane region" description="Helical" evidence="7">
    <location>
        <begin position="627"/>
        <end position="646"/>
    </location>
</feature>
<dbReference type="Proteomes" id="UP001147747">
    <property type="component" value="Unassembled WGS sequence"/>
</dbReference>
<evidence type="ECO:0000256" key="4">
    <source>
        <dbReference type="ARBA" id="ARBA00022989"/>
    </source>
</evidence>
<gene>
    <name evidence="8" type="ORF">N7509_008355</name>
</gene>
<evidence type="ECO:0000313" key="9">
    <source>
        <dbReference type="Proteomes" id="UP001147747"/>
    </source>
</evidence>
<dbReference type="GeneID" id="81371972"/>
<feature type="transmembrane region" description="Helical" evidence="7">
    <location>
        <begin position="315"/>
        <end position="337"/>
    </location>
</feature>
<feature type="transmembrane region" description="Helical" evidence="7">
    <location>
        <begin position="375"/>
        <end position="397"/>
    </location>
</feature>
<name>A0A9W9VMG1_9EURO</name>
<feature type="transmembrane region" description="Helical" evidence="7">
    <location>
        <begin position="254"/>
        <end position="275"/>
    </location>
</feature>
<dbReference type="SUPFAM" id="SSF103473">
    <property type="entry name" value="MFS general substrate transporter"/>
    <property type="match status" value="1"/>
</dbReference>
<dbReference type="Gene3D" id="1.20.1250.20">
    <property type="entry name" value="MFS general substrate transporter like domains"/>
    <property type="match status" value="1"/>
</dbReference>
<dbReference type="PANTHER" id="PTHR43791">
    <property type="entry name" value="PERMEASE-RELATED"/>
    <property type="match status" value="1"/>
</dbReference>
<feature type="transmembrane region" description="Helical" evidence="7">
    <location>
        <begin position="344"/>
        <end position="363"/>
    </location>
</feature>
<feature type="transmembrane region" description="Helical" evidence="7">
    <location>
        <begin position="115"/>
        <end position="138"/>
    </location>
</feature>
<feature type="transmembrane region" description="Helical" evidence="7">
    <location>
        <begin position="282"/>
        <end position="303"/>
    </location>
</feature>
<evidence type="ECO:0008006" key="10">
    <source>
        <dbReference type="Google" id="ProtNLM"/>
    </source>
</evidence>
<feature type="transmembrane region" description="Helical" evidence="7">
    <location>
        <begin position="150"/>
        <end position="170"/>
    </location>
</feature>
<organism evidence="8 9">
    <name type="scientific">Penicillium cosmopolitanum</name>
    <dbReference type="NCBI Taxonomy" id="1131564"/>
    <lineage>
        <taxon>Eukaryota</taxon>
        <taxon>Fungi</taxon>
        <taxon>Dikarya</taxon>
        <taxon>Ascomycota</taxon>
        <taxon>Pezizomycotina</taxon>
        <taxon>Eurotiomycetes</taxon>
        <taxon>Eurotiomycetidae</taxon>
        <taxon>Eurotiales</taxon>
        <taxon>Aspergillaceae</taxon>
        <taxon>Penicillium</taxon>
    </lineage>
</organism>
<feature type="compositionally biased region" description="Polar residues" evidence="6">
    <location>
        <begin position="471"/>
        <end position="488"/>
    </location>
</feature>
<keyword evidence="3 7" id="KW-0812">Transmembrane</keyword>
<comment type="subcellular location">
    <subcellularLocation>
        <location evidence="1">Membrane</location>
        <topology evidence="1">Multi-pass membrane protein</topology>
    </subcellularLocation>
</comment>
<proteinExistence type="predicted"/>
<dbReference type="Pfam" id="PF07690">
    <property type="entry name" value="MFS_1"/>
    <property type="match status" value="1"/>
</dbReference>
<feature type="region of interest" description="Disordered" evidence="6">
    <location>
        <begin position="471"/>
        <end position="492"/>
    </location>
</feature>
<evidence type="ECO:0000313" key="8">
    <source>
        <dbReference type="EMBL" id="KAJ5385814.1"/>
    </source>
</evidence>
<evidence type="ECO:0000256" key="1">
    <source>
        <dbReference type="ARBA" id="ARBA00004141"/>
    </source>
</evidence>
<keyword evidence="4 7" id="KW-1133">Transmembrane helix</keyword>
<dbReference type="InterPro" id="IPR036259">
    <property type="entry name" value="MFS_trans_sf"/>
</dbReference>
<feature type="compositionally biased region" description="Basic and acidic residues" evidence="6">
    <location>
        <begin position="551"/>
        <end position="560"/>
    </location>
</feature>
<feature type="transmembrane region" description="Helical" evidence="7">
    <location>
        <begin position="218"/>
        <end position="242"/>
    </location>
</feature>
<sequence length="997" mass="111502">MPATDQDLQKSSLVPQGSVSQLESLATDASDEQVTLHRSRILRKLDMRIVPLMFITYGLQFLDKALLGYAAVFTFRNDTHLKGQEYSWVGSIFYFGYMVFEYPLAGLLNSFSTPVYLGFFIFAWGVFGIFGGLLGYALGNTHTEIASWRLLYIAFGSVTALWGIFFAYAFPASPEMASFLSEQDRLMSSLSTHSIGHSVQSNWKWSQVKEAFSDFKTYVFFIIGIFNTIPAGSLSNFSSLLIKGFGFTAVQTQLIGIPSHVVQIISILIAGIVSTKVTNARLVSMSFCVIPSIIGTALVYSLPSVHKWGRVASVWVIYTNSASLAVSFSVIGGNVAGYTKKTTVTFLLFLGYCVGNIIAPQCFRDEEEKEGYPTAIIAMIVSFGVLFIAPLILRFLYSKENKRRDAQDVHFVPSSGSGDDMDLTDMENPTSHLRCAYDAPPRVLQFQHVNPGSCGEYRELDNFQHPIPATKSTRQSLAPSPGSGNVSNIPHWDQTETPSALLSLDDSLFADFLSSWDDELPELPVLDDQIWNFPLEFPQTCASVSSPNPDRSSDGIEKRTPSSAPEQGSFTDNGPGRPNKRPRTEGIPTHLLAQHYSRALAGRFSFKRPDWTFYTYFYHRFARSHPIALSAMLAWTSANLFFVGQATSLNDAISHYDHSISLISREYGISLPDCKSWRDIVSHSSHLSSQADDDRDALFVACFFLALLDLALARSGSLLMTIRFIASVLQNPEFKDRMTGVQARVLSWFCILDGKASAFQAGEGAILQAIGSEEEIVELVRVSSTTLQDAYSITYPEEERKSDERQHPLLELMLRLSFLLHIITRVKGKPHVGYMVKDIRSKLDSYCQAIDQDIASSRQEGRNRYTYLVLRALYHSVEISYSRCLVPSDRRHAADQHARDIIQITQQLRALRPVGSKVTPPPTKFWPLPLVMAAIEVGDPVYREWAVRMLADYETVGGDHYTWSRKFVEVMCEREDQIAQRLDWSSILAEIKEGLVI</sequence>
<reference evidence="8" key="1">
    <citation type="submission" date="2022-12" db="EMBL/GenBank/DDBJ databases">
        <authorList>
            <person name="Petersen C."/>
        </authorList>
    </citation>
    <scope>NUCLEOTIDE SEQUENCE</scope>
    <source>
        <strain evidence="8">IBT 29677</strain>
    </source>
</reference>
<reference evidence="8" key="2">
    <citation type="journal article" date="2023" name="IMA Fungus">
        <title>Comparative genomic study of the Penicillium genus elucidates a diverse pangenome and 15 lateral gene transfer events.</title>
        <authorList>
            <person name="Petersen C."/>
            <person name="Sorensen T."/>
            <person name="Nielsen M.R."/>
            <person name="Sondergaard T.E."/>
            <person name="Sorensen J.L."/>
            <person name="Fitzpatrick D.A."/>
            <person name="Frisvad J.C."/>
            <person name="Nielsen K.L."/>
        </authorList>
    </citation>
    <scope>NUCLEOTIDE SEQUENCE</scope>
    <source>
        <strain evidence="8">IBT 29677</strain>
    </source>
</reference>
<dbReference type="AlphaFoldDB" id="A0A9W9VMG1"/>
<dbReference type="EMBL" id="JAPZBU010000009">
    <property type="protein sequence ID" value="KAJ5385814.1"/>
    <property type="molecule type" value="Genomic_DNA"/>
</dbReference>
<evidence type="ECO:0000256" key="3">
    <source>
        <dbReference type="ARBA" id="ARBA00022692"/>
    </source>
</evidence>
<evidence type="ECO:0000256" key="5">
    <source>
        <dbReference type="ARBA" id="ARBA00023136"/>
    </source>
</evidence>
<comment type="caution">
    <text evidence="8">The sequence shown here is derived from an EMBL/GenBank/DDBJ whole genome shotgun (WGS) entry which is preliminary data.</text>
</comment>
<evidence type="ECO:0000256" key="2">
    <source>
        <dbReference type="ARBA" id="ARBA00022448"/>
    </source>
</evidence>
<accession>A0A9W9VMG1</accession>
<evidence type="ECO:0000256" key="6">
    <source>
        <dbReference type="SAM" id="MobiDB-lite"/>
    </source>
</evidence>
<dbReference type="RefSeq" id="XP_056483612.1">
    <property type="nucleotide sequence ID" value="XM_056632992.1"/>
</dbReference>
<feature type="region of interest" description="Disordered" evidence="6">
    <location>
        <begin position="542"/>
        <end position="585"/>
    </location>
</feature>
<keyword evidence="5 7" id="KW-0472">Membrane</keyword>
<feature type="transmembrane region" description="Helical" evidence="7">
    <location>
        <begin position="697"/>
        <end position="713"/>
    </location>
</feature>
<dbReference type="InterPro" id="IPR011701">
    <property type="entry name" value="MFS"/>
</dbReference>
<protein>
    <recommendedName>
        <fullName evidence="10">Major facilitator superfamily (MFS) profile domain-containing protein</fullName>
    </recommendedName>
</protein>